<keyword evidence="2" id="KW-1185">Reference proteome</keyword>
<name>A0A9X3PAD6_9ACTN</name>
<evidence type="ECO:0000313" key="2">
    <source>
        <dbReference type="Proteomes" id="UP001146067"/>
    </source>
</evidence>
<reference evidence="1" key="1">
    <citation type="submission" date="2022-12" db="EMBL/GenBank/DDBJ databases">
        <title>Gycomyces niveus sp.nov.,a novel actinomycete isolated from soil in Shouguan.</title>
        <authorList>
            <person name="Yang X."/>
        </authorList>
    </citation>
    <scope>NUCLEOTIDE SEQUENCE</scope>
    <source>
        <strain evidence="1">NEAU-A15</strain>
    </source>
</reference>
<comment type="caution">
    <text evidence="1">The sequence shown here is derived from an EMBL/GenBank/DDBJ whole genome shotgun (WGS) entry which is preliminary data.</text>
</comment>
<proteinExistence type="predicted"/>
<dbReference type="AlphaFoldDB" id="A0A9X3PAD6"/>
<sequence>MLKRMIWVGIGIAVGVIVVRKVTKAAESVTPGGVAERVGDAGAEMRASFKSFWADVSEAKQAKEAELFDAIERGEDITPLLTEDEEEDDPARGRSF</sequence>
<dbReference type="RefSeq" id="WP_270109879.1">
    <property type="nucleotide sequence ID" value="NZ_JAPZVP010000006.1"/>
</dbReference>
<evidence type="ECO:0000313" key="1">
    <source>
        <dbReference type="EMBL" id="MDA1359972.1"/>
    </source>
</evidence>
<organism evidence="1 2">
    <name type="scientific">Glycomyces luteolus</name>
    <dbReference type="NCBI Taxonomy" id="2670330"/>
    <lineage>
        <taxon>Bacteria</taxon>
        <taxon>Bacillati</taxon>
        <taxon>Actinomycetota</taxon>
        <taxon>Actinomycetes</taxon>
        <taxon>Glycomycetales</taxon>
        <taxon>Glycomycetaceae</taxon>
        <taxon>Glycomyces</taxon>
    </lineage>
</organism>
<protein>
    <submittedName>
        <fullName evidence="1">Uncharacterized protein</fullName>
    </submittedName>
</protein>
<dbReference type="Proteomes" id="UP001146067">
    <property type="component" value="Unassembled WGS sequence"/>
</dbReference>
<dbReference type="EMBL" id="JAPZVP010000006">
    <property type="protein sequence ID" value="MDA1359972.1"/>
    <property type="molecule type" value="Genomic_DNA"/>
</dbReference>
<accession>A0A9X3PAD6</accession>
<gene>
    <name evidence="1" type="ORF">O1R50_10075</name>
</gene>